<dbReference type="PANTHER" id="PTHR47197:SF3">
    <property type="entry name" value="DIHYDRO-HEME D1 DEHYDROGENASE"/>
    <property type="match status" value="1"/>
</dbReference>
<name>A0A3B0ZTZ9_9ZZZZ</name>
<proteinExistence type="predicted"/>
<organism evidence="2">
    <name type="scientific">hydrothermal vent metagenome</name>
    <dbReference type="NCBI Taxonomy" id="652676"/>
    <lineage>
        <taxon>unclassified sequences</taxon>
        <taxon>metagenomes</taxon>
        <taxon>ecological metagenomes</taxon>
    </lineage>
</organism>
<dbReference type="PANTHER" id="PTHR47197">
    <property type="entry name" value="PROTEIN NIRF"/>
    <property type="match status" value="1"/>
</dbReference>
<evidence type="ECO:0000313" key="2">
    <source>
        <dbReference type="EMBL" id="VAW92690.1"/>
    </source>
</evidence>
<dbReference type="InterPro" id="IPR051200">
    <property type="entry name" value="Host-pathogen_enzymatic-act"/>
</dbReference>
<feature type="non-terminal residue" evidence="2">
    <location>
        <position position="1"/>
    </location>
</feature>
<dbReference type="EMBL" id="UOFU01000004">
    <property type="protein sequence ID" value="VAW92690.1"/>
    <property type="molecule type" value="Genomic_DNA"/>
</dbReference>
<reference evidence="2" key="1">
    <citation type="submission" date="2018-06" db="EMBL/GenBank/DDBJ databases">
        <authorList>
            <person name="Zhirakovskaya E."/>
        </authorList>
    </citation>
    <scope>NUCLEOTIDE SEQUENCE</scope>
</reference>
<dbReference type="AlphaFoldDB" id="A0A3B0ZTZ9"/>
<dbReference type="InterPro" id="IPR011045">
    <property type="entry name" value="N2O_reductase_N"/>
</dbReference>
<protein>
    <recommendedName>
        <fullName evidence="3">6-phosphogluconolactonase</fullName>
    </recommendedName>
</protein>
<dbReference type="InterPro" id="IPR019405">
    <property type="entry name" value="Lactonase_7-beta_prop"/>
</dbReference>
<dbReference type="Gene3D" id="2.130.10.10">
    <property type="entry name" value="YVTN repeat-like/Quinoprotein amine dehydrogenase"/>
    <property type="match status" value="2"/>
</dbReference>
<dbReference type="SUPFAM" id="SSF50974">
    <property type="entry name" value="Nitrous oxide reductase, N-terminal domain"/>
    <property type="match status" value="1"/>
</dbReference>
<dbReference type="InterPro" id="IPR015943">
    <property type="entry name" value="WD40/YVTN_repeat-like_dom_sf"/>
</dbReference>
<sequence length="222" mass="23647">DPDSGLPKPVRGSPVSTGQRPVAITLDPASRYAYVVNNGSDNISVYRYRNNVTPLIFESVRHGSPYAAGKAPVALAVDPTGRYAYVANTGSNDISAYRIHHQTGALSALPGSPFKAGRHPLALAIHPGGRFLYAINRDSADLTLYHIETALGAIAPVGKPLKLPMMPKRLWLSASGEEAYVLSADGEHLLRFSLDAESGEPQLRSNTKLSIPIVDLAPVSSP</sequence>
<accession>A0A3B0ZTZ9</accession>
<gene>
    <name evidence="2" type="ORF">MNBD_GAMMA20-1934</name>
</gene>
<feature type="region of interest" description="Disordered" evidence="1">
    <location>
        <begin position="1"/>
        <end position="20"/>
    </location>
</feature>
<dbReference type="Pfam" id="PF10282">
    <property type="entry name" value="Lactonase"/>
    <property type="match status" value="1"/>
</dbReference>
<evidence type="ECO:0000256" key="1">
    <source>
        <dbReference type="SAM" id="MobiDB-lite"/>
    </source>
</evidence>
<evidence type="ECO:0008006" key="3">
    <source>
        <dbReference type="Google" id="ProtNLM"/>
    </source>
</evidence>